<dbReference type="PANTHER" id="PTHR11669">
    <property type="entry name" value="REPLICATION FACTOR C / DNA POLYMERASE III GAMMA-TAU SUBUNIT"/>
    <property type="match status" value="1"/>
</dbReference>
<evidence type="ECO:0000256" key="1">
    <source>
        <dbReference type="ARBA" id="ARBA00022705"/>
    </source>
</evidence>
<dbReference type="GO" id="GO:0016887">
    <property type="term" value="F:ATP hydrolysis activity"/>
    <property type="evidence" value="ECO:0007669"/>
    <property type="project" value="InterPro"/>
</dbReference>
<dbReference type="Pfam" id="PF00004">
    <property type="entry name" value="AAA"/>
    <property type="match status" value="1"/>
</dbReference>
<proteinExistence type="predicted"/>
<dbReference type="GO" id="GO:0005634">
    <property type="term" value="C:nucleus"/>
    <property type="evidence" value="ECO:0007669"/>
    <property type="project" value="TreeGrafter"/>
</dbReference>
<evidence type="ECO:0000256" key="3">
    <source>
        <dbReference type="ARBA" id="ARBA00022840"/>
    </source>
</evidence>
<organism evidence="5">
    <name type="scientific">viral metagenome</name>
    <dbReference type="NCBI Taxonomy" id="1070528"/>
    <lineage>
        <taxon>unclassified sequences</taxon>
        <taxon>metagenomes</taxon>
        <taxon>organismal metagenomes</taxon>
    </lineage>
</organism>
<keyword evidence="3" id="KW-0067">ATP-binding</keyword>
<evidence type="ECO:0000259" key="4">
    <source>
        <dbReference type="SMART" id="SM00382"/>
    </source>
</evidence>
<dbReference type="AlphaFoldDB" id="A0A6C0JDB3"/>
<dbReference type="GO" id="GO:0005663">
    <property type="term" value="C:DNA replication factor C complex"/>
    <property type="evidence" value="ECO:0007669"/>
    <property type="project" value="TreeGrafter"/>
</dbReference>
<name>A0A6C0JDB3_9ZZZZ</name>
<dbReference type="PANTHER" id="PTHR11669:SF20">
    <property type="entry name" value="REPLICATION FACTOR C SUBUNIT 4"/>
    <property type="match status" value="1"/>
</dbReference>
<dbReference type="GO" id="GO:0006281">
    <property type="term" value="P:DNA repair"/>
    <property type="evidence" value="ECO:0007669"/>
    <property type="project" value="TreeGrafter"/>
</dbReference>
<keyword evidence="2" id="KW-0547">Nucleotide-binding</keyword>
<sequence length="319" mass="37448">MKLRIVMAQSRTTIPWIEKYRPTNFNDIVLSEINRKLLGNIIQTGRIPNMLFYGPPGTGKTTTVVNFIEAYHRKQNVFSNELRLHLNASDERGIEVIRTQISQFVNSKPLFEKGTKFVILDEVDYMTKAAQIALKYLLQVYANDVRFFLICNYTSKLEESLRNEFVRLRFNQLPTEEIITFLRTLCLKENIKGDIQYLEYIKNTFDSDIRSMVNKIQLDNTHSLQLNRAYLDEDCFTKIIDVIKSPDIKRLDKVKYIKSTSVAHNISVYTLILSYFKYHIFVETDNVRPEMLDLGKRVIRSKMTEDMLAFYFVENVPFS</sequence>
<dbReference type="GO" id="GO:0005524">
    <property type="term" value="F:ATP binding"/>
    <property type="evidence" value="ECO:0007669"/>
    <property type="project" value="UniProtKB-KW"/>
</dbReference>
<protein>
    <recommendedName>
        <fullName evidence="4">AAA+ ATPase domain-containing protein</fullName>
    </recommendedName>
</protein>
<accession>A0A6C0JDB3</accession>
<dbReference type="SMART" id="SM00382">
    <property type="entry name" value="AAA"/>
    <property type="match status" value="1"/>
</dbReference>
<dbReference type="CDD" id="cd00009">
    <property type="entry name" value="AAA"/>
    <property type="match status" value="1"/>
</dbReference>
<dbReference type="SUPFAM" id="SSF52540">
    <property type="entry name" value="P-loop containing nucleoside triphosphate hydrolases"/>
    <property type="match status" value="1"/>
</dbReference>
<reference evidence="5" key="1">
    <citation type="journal article" date="2020" name="Nature">
        <title>Giant virus diversity and host interactions through global metagenomics.</title>
        <authorList>
            <person name="Schulz F."/>
            <person name="Roux S."/>
            <person name="Paez-Espino D."/>
            <person name="Jungbluth S."/>
            <person name="Walsh D.A."/>
            <person name="Denef V.J."/>
            <person name="McMahon K.D."/>
            <person name="Konstantinidis K.T."/>
            <person name="Eloe-Fadrosh E.A."/>
            <person name="Kyrpides N.C."/>
            <person name="Woyke T."/>
        </authorList>
    </citation>
    <scope>NUCLEOTIDE SEQUENCE</scope>
    <source>
        <strain evidence="5">GVMAG-M-3300025880-76</strain>
    </source>
</reference>
<evidence type="ECO:0000256" key="2">
    <source>
        <dbReference type="ARBA" id="ARBA00022741"/>
    </source>
</evidence>
<feature type="domain" description="AAA+ ATPase" evidence="4">
    <location>
        <begin position="46"/>
        <end position="175"/>
    </location>
</feature>
<dbReference type="InterPro" id="IPR003959">
    <property type="entry name" value="ATPase_AAA_core"/>
</dbReference>
<dbReference type="GO" id="GO:0003689">
    <property type="term" value="F:DNA clamp loader activity"/>
    <property type="evidence" value="ECO:0007669"/>
    <property type="project" value="TreeGrafter"/>
</dbReference>
<dbReference type="EMBL" id="MN740360">
    <property type="protein sequence ID" value="QHU02517.1"/>
    <property type="molecule type" value="Genomic_DNA"/>
</dbReference>
<dbReference type="Gene3D" id="3.40.50.300">
    <property type="entry name" value="P-loop containing nucleotide triphosphate hydrolases"/>
    <property type="match status" value="1"/>
</dbReference>
<evidence type="ECO:0000313" key="5">
    <source>
        <dbReference type="EMBL" id="QHU02517.1"/>
    </source>
</evidence>
<dbReference type="InterPro" id="IPR027417">
    <property type="entry name" value="P-loop_NTPase"/>
</dbReference>
<dbReference type="GO" id="GO:0006261">
    <property type="term" value="P:DNA-templated DNA replication"/>
    <property type="evidence" value="ECO:0007669"/>
    <property type="project" value="TreeGrafter"/>
</dbReference>
<dbReference type="InterPro" id="IPR050238">
    <property type="entry name" value="DNA_Rep/Repair_Clamp_Loader"/>
</dbReference>
<keyword evidence="1" id="KW-0235">DNA replication</keyword>
<dbReference type="InterPro" id="IPR003593">
    <property type="entry name" value="AAA+_ATPase"/>
</dbReference>